<dbReference type="InterPro" id="IPR042121">
    <property type="entry name" value="MutL_C_regsub"/>
</dbReference>
<evidence type="ECO:0000313" key="9">
    <source>
        <dbReference type="EMBL" id="TPX31918.1"/>
    </source>
</evidence>
<dbReference type="GO" id="GO:0032389">
    <property type="term" value="C:MutLalpha complex"/>
    <property type="evidence" value="ECO:0007669"/>
    <property type="project" value="TreeGrafter"/>
</dbReference>
<protein>
    <recommendedName>
        <fullName evidence="5">DNA mismatch repair protein PMS1</fullName>
    </recommendedName>
</protein>
<dbReference type="SUPFAM" id="SSF55874">
    <property type="entry name" value="ATPase domain of HSP90 chaperone/DNA topoisomerase II/histidine kinase"/>
    <property type="match status" value="1"/>
</dbReference>
<dbReference type="STRING" id="1806994.A0A507BXQ8"/>
<keyword evidence="2" id="KW-0808">Transferase</keyword>
<dbReference type="Proteomes" id="UP000319731">
    <property type="component" value="Unassembled WGS sequence"/>
</dbReference>
<evidence type="ECO:0000259" key="8">
    <source>
        <dbReference type="PROSITE" id="PS50127"/>
    </source>
</evidence>
<feature type="compositionally biased region" description="Acidic residues" evidence="7">
    <location>
        <begin position="965"/>
        <end position="975"/>
    </location>
</feature>
<keyword evidence="10" id="KW-1185">Reference proteome</keyword>
<dbReference type="GO" id="GO:0016887">
    <property type="term" value="F:ATP hydrolysis activity"/>
    <property type="evidence" value="ECO:0007669"/>
    <property type="project" value="InterPro"/>
</dbReference>
<dbReference type="PROSITE" id="PS50127">
    <property type="entry name" value="UBC_2"/>
    <property type="match status" value="1"/>
</dbReference>
<evidence type="ECO:0000256" key="6">
    <source>
        <dbReference type="PROSITE-ProRule" id="PRU10133"/>
    </source>
</evidence>
<comment type="caution">
    <text evidence="9">The sequence shown here is derived from an EMBL/GenBank/DDBJ whole genome shotgun (WGS) entry which is preliminary data.</text>
</comment>
<dbReference type="GO" id="GO:0140664">
    <property type="term" value="F:ATP-dependent DNA damage sensor activity"/>
    <property type="evidence" value="ECO:0007669"/>
    <property type="project" value="InterPro"/>
</dbReference>
<dbReference type="InterPro" id="IPR020568">
    <property type="entry name" value="Ribosomal_Su5_D2-typ_SF"/>
</dbReference>
<dbReference type="RefSeq" id="XP_031023229.1">
    <property type="nucleotide sequence ID" value="XM_031170802.1"/>
</dbReference>
<feature type="domain" description="UBC core" evidence="8">
    <location>
        <begin position="813"/>
        <end position="958"/>
    </location>
</feature>
<evidence type="ECO:0000256" key="5">
    <source>
        <dbReference type="ARBA" id="ARBA00070941"/>
    </source>
</evidence>
<dbReference type="InterPro" id="IPR014721">
    <property type="entry name" value="Ribsml_uS5_D2-typ_fold_subgr"/>
</dbReference>
<dbReference type="InterPro" id="IPR036890">
    <property type="entry name" value="HATPase_C_sf"/>
</dbReference>
<dbReference type="SUPFAM" id="SSF54211">
    <property type="entry name" value="Ribosomal protein S5 domain 2-like"/>
    <property type="match status" value="1"/>
</dbReference>
<gene>
    <name evidence="9" type="ORF">SmJEL517_g04874</name>
</gene>
<dbReference type="SMART" id="SM01340">
    <property type="entry name" value="DNA_mis_repair"/>
    <property type="match status" value="1"/>
</dbReference>
<dbReference type="InterPro" id="IPR038973">
    <property type="entry name" value="MutL/Mlh/Pms-like"/>
</dbReference>
<dbReference type="InterPro" id="IPR014790">
    <property type="entry name" value="MutL_C"/>
</dbReference>
<dbReference type="SMART" id="SM00212">
    <property type="entry name" value="UBCc"/>
    <property type="match status" value="1"/>
</dbReference>
<dbReference type="CDD" id="cd23797">
    <property type="entry name" value="UBCc_UBE2H"/>
    <property type="match status" value="1"/>
</dbReference>
<sequence length="991" mass="110745">MTAVMKIKALDKSAVHRICSGQVILDLATAIKELVENSLDAGSTTIEIRLKDSGVEGFEVIDNGHGIDPENHDSVALKHYTSKINDFDDVSQLGTYGFRGEALSSLCSIATVTITTATREMAPAAVKLELDSHGAVKKRERMPREKGTSVYVSHLFESLPVRYREFKKNIKREYSKCLDVLYGYAVISTGVRLSCWNGTGKGDKTMVFATSGNTDMKTNISSIYGSKILPSLMSFQFDIDHPDTESEIPIHVQGYMSKPSFGCGRNTSDRQFFFVNKRPFDSVKFTKALNEVYRSYNSNQLPIVFVNVTLSPDTYDVNLTPDKRTILFHHEDAILELFKTKLSSIMEPLRGSLLIQPKLSIASISPKEVSDEGGKRKRDDDEEAEEQQQEEDEEDINEEEETTSSQDTTAGLDDDEQEVDDALQQSYSNGEDMVIEIGDDDDDEGATIPSASSKTSIPIPPITPSSSMKLSQITKASSSSRSKKSSPVKRGMMPTLRKPPPSIIPSSKTINAVKKSILSTPSSLSRIESVKKTSISVVTPVTQPRTDADGTSIQQDAAILESLYEDVTISYTPTGIRDRISSNMSRFYREKILRQPPASTSSKVSESQLPLKKFETGISAEEKEQAEDEFNKFITKDDFKKMEILGQFNLGFIIARLEDDLFIIDQHATDEKFNYEDLKRNLRLEGQKLFLPQSLSFTVQQELIVMDNLDLFKRNGFDIEVDEAAPSMHRLKLVSCPFAKNVLLGASDVEELVHKLCESGAGHDAIRPSRIDSLIASKACRKSVMIGMALERSRMIKIVAHMGDMDQPWVLSSPRRRIETDVMKLLMSDYEVTLVNDNMQEFYVRFHGPKDTPFATGIWKVHVELPDQYPYKSPSIGFMNKIFHPNIDELSGSVCLDVINQTWSPMFDMINIFEVFLPQLLRYPNPTDPLNGEAAALLMREPTSYEQKVRDYVAKYATKEAADAATDDSDSEEDMSSVGSFSEDEAQGMEL</sequence>
<dbReference type="EMBL" id="QEAO01000037">
    <property type="protein sequence ID" value="TPX31918.1"/>
    <property type="molecule type" value="Genomic_DNA"/>
</dbReference>
<dbReference type="GO" id="GO:0000710">
    <property type="term" value="P:meiotic mismatch repair"/>
    <property type="evidence" value="ECO:0007669"/>
    <property type="project" value="UniProtKB-ARBA"/>
</dbReference>
<dbReference type="GO" id="GO:0016740">
    <property type="term" value="F:transferase activity"/>
    <property type="evidence" value="ECO:0007669"/>
    <property type="project" value="UniProtKB-KW"/>
</dbReference>
<dbReference type="SUPFAM" id="SSF54495">
    <property type="entry name" value="UBC-like"/>
    <property type="match status" value="1"/>
</dbReference>
<dbReference type="InterPro" id="IPR002099">
    <property type="entry name" value="MutL/Mlh/PMS"/>
</dbReference>
<dbReference type="SMART" id="SM00853">
    <property type="entry name" value="MutL_C"/>
    <property type="match status" value="1"/>
</dbReference>
<organism evidence="9 10">
    <name type="scientific">Synchytrium microbalum</name>
    <dbReference type="NCBI Taxonomy" id="1806994"/>
    <lineage>
        <taxon>Eukaryota</taxon>
        <taxon>Fungi</taxon>
        <taxon>Fungi incertae sedis</taxon>
        <taxon>Chytridiomycota</taxon>
        <taxon>Chytridiomycota incertae sedis</taxon>
        <taxon>Chytridiomycetes</taxon>
        <taxon>Synchytriales</taxon>
        <taxon>Synchytriaceae</taxon>
        <taxon>Synchytrium</taxon>
    </lineage>
</organism>
<evidence type="ECO:0000256" key="7">
    <source>
        <dbReference type="SAM" id="MobiDB-lite"/>
    </source>
</evidence>
<dbReference type="FunFam" id="3.30.565.10:FF:000014">
    <property type="entry name" value="Mismatch repair endonuclease pms1, putative"/>
    <property type="match status" value="1"/>
</dbReference>
<dbReference type="AlphaFoldDB" id="A0A507BXQ8"/>
<dbReference type="Gene3D" id="3.10.110.10">
    <property type="entry name" value="Ubiquitin Conjugating Enzyme"/>
    <property type="match status" value="1"/>
</dbReference>
<feature type="compositionally biased region" description="Basic and acidic residues" evidence="7">
    <location>
        <begin position="368"/>
        <end position="379"/>
    </location>
</feature>
<feature type="compositionally biased region" description="Acidic residues" evidence="7">
    <location>
        <begin position="435"/>
        <end position="445"/>
    </location>
</feature>
<dbReference type="CDD" id="cd03484">
    <property type="entry name" value="MutL_Trans_hPMS_2_like"/>
    <property type="match status" value="1"/>
</dbReference>
<comment type="similarity">
    <text evidence="1">Belongs to the DNA mismatch repair MutL/HexB family.</text>
</comment>
<dbReference type="Gene3D" id="3.30.565.10">
    <property type="entry name" value="Histidine kinase-like ATPase, C-terminal domain"/>
    <property type="match status" value="1"/>
</dbReference>
<dbReference type="OrthoDB" id="10263226at2759"/>
<dbReference type="FunFam" id="3.10.110.10:FF:000061">
    <property type="entry name" value="Ubiquitin-conjugating enzyme E2 8"/>
    <property type="match status" value="1"/>
</dbReference>
<evidence type="ECO:0000313" key="10">
    <source>
        <dbReference type="Proteomes" id="UP000319731"/>
    </source>
</evidence>
<feature type="compositionally biased region" description="Acidic residues" evidence="7">
    <location>
        <begin position="380"/>
        <end position="402"/>
    </location>
</feature>
<dbReference type="NCBIfam" id="TIGR00585">
    <property type="entry name" value="mutl"/>
    <property type="match status" value="1"/>
</dbReference>
<evidence type="ECO:0000256" key="2">
    <source>
        <dbReference type="ARBA" id="ARBA00022679"/>
    </source>
</evidence>
<dbReference type="InterPro" id="IPR037198">
    <property type="entry name" value="MutL_C_sf"/>
</dbReference>
<feature type="compositionally biased region" description="Acidic residues" evidence="7">
    <location>
        <begin position="982"/>
        <end position="991"/>
    </location>
</feature>
<dbReference type="Gene3D" id="3.30.1370.100">
    <property type="entry name" value="MutL, C-terminal domain, regulatory subdomain"/>
    <property type="match status" value="1"/>
</dbReference>
<dbReference type="FunFam" id="3.30.1370.100:FF:000001">
    <property type="entry name" value="Mismatch repair endonuclease pms1, putative"/>
    <property type="match status" value="1"/>
</dbReference>
<feature type="region of interest" description="Disordered" evidence="7">
    <location>
        <begin position="961"/>
        <end position="991"/>
    </location>
</feature>
<dbReference type="InterPro" id="IPR013507">
    <property type="entry name" value="DNA_mismatch_S5_2-like"/>
</dbReference>
<reference evidence="9 10" key="1">
    <citation type="journal article" date="2019" name="Sci. Rep.">
        <title>Comparative genomics of chytrid fungi reveal insights into the obligate biotrophic and pathogenic lifestyle of Synchytrium endobioticum.</title>
        <authorList>
            <person name="van de Vossenberg B.T.L.H."/>
            <person name="Warris S."/>
            <person name="Nguyen H.D.T."/>
            <person name="van Gent-Pelzer M.P.E."/>
            <person name="Joly D.L."/>
            <person name="van de Geest H.C."/>
            <person name="Bonants P.J.M."/>
            <person name="Smith D.S."/>
            <person name="Levesque C.A."/>
            <person name="van der Lee T.A.J."/>
        </authorList>
    </citation>
    <scope>NUCLEOTIDE SEQUENCE [LARGE SCALE GENOMIC DNA]</scope>
    <source>
        <strain evidence="9 10">JEL517</strain>
    </source>
</reference>
<feature type="region of interest" description="Disordered" evidence="7">
    <location>
        <begin position="365"/>
        <end position="419"/>
    </location>
</feature>
<dbReference type="SUPFAM" id="SSF118116">
    <property type="entry name" value="DNA mismatch repair protein MutL"/>
    <property type="match status" value="1"/>
</dbReference>
<evidence type="ECO:0000256" key="3">
    <source>
        <dbReference type="ARBA" id="ARBA00022763"/>
    </source>
</evidence>
<dbReference type="CDD" id="cd16926">
    <property type="entry name" value="HATPase_MutL-MLH-PMS-like"/>
    <property type="match status" value="1"/>
</dbReference>
<dbReference type="PANTHER" id="PTHR10073:SF52">
    <property type="entry name" value="MISMATCH REPAIR ENDONUCLEASE PMS2"/>
    <property type="match status" value="1"/>
</dbReference>
<accession>A0A507BXQ8</accession>
<evidence type="ECO:0000256" key="4">
    <source>
        <dbReference type="ARBA" id="ARBA00022786"/>
    </source>
</evidence>
<dbReference type="GeneID" id="42006099"/>
<dbReference type="GO" id="GO:0030983">
    <property type="term" value="F:mismatched DNA binding"/>
    <property type="evidence" value="ECO:0007669"/>
    <property type="project" value="InterPro"/>
</dbReference>
<dbReference type="Pfam" id="PF13589">
    <property type="entry name" value="HATPase_c_3"/>
    <property type="match status" value="1"/>
</dbReference>
<evidence type="ECO:0000256" key="1">
    <source>
        <dbReference type="ARBA" id="ARBA00006082"/>
    </source>
</evidence>
<dbReference type="InterPro" id="IPR016135">
    <property type="entry name" value="UBQ-conjugating_enzyme/RWD"/>
</dbReference>
<dbReference type="Pfam" id="PF01119">
    <property type="entry name" value="DNA_mis_repair"/>
    <property type="match status" value="1"/>
</dbReference>
<dbReference type="PANTHER" id="PTHR10073">
    <property type="entry name" value="DNA MISMATCH REPAIR PROTEIN MLH, PMS, MUTL"/>
    <property type="match status" value="1"/>
</dbReference>
<dbReference type="PROSITE" id="PS00058">
    <property type="entry name" value="DNA_MISMATCH_REPAIR_1"/>
    <property type="match status" value="1"/>
</dbReference>
<dbReference type="Gene3D" id="3.30.230.10">
    <property type="match status" value="1"/>
</dbReference>
<dbReference type="PROSITE" id="PS00183">
    <property type="entry name" value="UBC_1"/>
    <property type="match status" value="1"/>
</dbReference>
<keyword evidence="3" id="KW-0227">DNA damage</keyword>
<dbReference type="GO" id="GO:0005524">
    <property type="term" value="F:ATP binding"/>
    <property type="evidence" value="ECO:0007669"/>
    <property type="project" value="InterPro"/>
</dbReference>
<feature type="active site" description="Glycyl thioester intermediate" evidence="6">
    <location>
        <position position="895"/>
    </location>
</feature>
<dbReference type="InterPro" id="IPR014762">
    <property type="entry name" value="DNA_mismatch_repair_CS"/>
</dbReference>
<feature type="compositionally biased region" description="Low complexity" evidence="7">
    <location>
        <begin position="447"/>
        <end position="457"/>
    </location>
</feature>
<dbReference type="InterPro" id="IPR042120">
    <property type="entry name" value="MutL_C_dimsub"/>
</dbReference>
<dbReference type="InterPro" id="IPR000608">
    <property type="entry name" value="UBC"/>
</dbReference>
<proteinExistence type="inferred from homology"/>
<feature type="region of interest" description="Disordered" evidence="7">
    <location>
        <begin position="435"/>
        <end position="507"/>
    </location>
</feature>
<dbReference type="InterPro" id="IPR023313">
    <property type="entry name" value="UBQ-conjugating_AS"/>
</dbReference>
<dbReference type="Gene3D" id="3.30.1540.20">
    <property type="entry name" value="MutL, C-terminal domain, dimerisation subdomain"/>
    <property type="match status" value="1"/>
</dbReference>
<dbReference type="Pfam" id="PF08676">
    <property type="entry name" value="MutL_C"/>
    <property type="match status" value="1"/>
</dbReference>
<dbReference type="Pfam" id="PF00179">
    <property type="entry name" value="UQ_con"/>
    <property type="match status" value="1"/>
</dbReference>
<keyword evidence="4" id="KW-0833">Ubl conjugation pathway</keyword>
<name>A0A507BXQ8_9FUNG</name>